<feature type="transmembrane region" description="Helical" evidence="2">
    <location>
        <begin position="82"/>
        <end position="101"/>
    </location>
</feature>
<evidence type="ECO:0000256" key="1">
    <source>
        <dbReference type="SAM" id="MobiDB-lite"/>
    </source>
</evidence>
<protein>
    <submittedName>
        <fullName evidence="5">DEBR0S2_12904g1_1</fullName>
    </submittedName>
</protein>
<evidence type="ECO:0000313" key="5">
    <source>
        <dbReference type="EMBL" id="VUG17653.1"/>
    </source>
</evidence>
<feature type="transmembrane region" description="Helical" evidence="2">
    <location>
        <begin position="52"/>
        <end position="75"/>
    </location>
</feature>
<accession>A0A7D9CXK1</accession>
<feature type="transmembrane region" description="Helical" evidence="2">
    <location>
        <begin position="161"/>
        <end position="184"/>
    </location>
</feature>
<feature type="transmembrane region" description="Helical" evidence="2">
    <location>
        <begin position="385"/>
        <end position="408"/>
    </location>
</feature>
<evidence type="ECO:0000259" key="4">
    <source>
        <dbReference type="Pfam" id="PF10355"/>
    </source>
</evidence>
<dbReference type="PANTHER" id="PTHR31685:SF2">
    <property type="entry name" value="PROTEIN YTP1"/>
    <property type="match status" value="1"/>
</dbReference>
<feature type="domain" description="Protein YTP1-like C-terminal" evidence="4">
    <location>
        <begin position="170"/>
        <end position="406"/>
    </location>
</feature>
<keyword evidence="2" id="KW-0812">Transmembrane</keyword>
<keyword evidence="2" id="KW-1133">Transmembrane helix</keyword>
<feature type="transmembrane region" description="Helical" evidence="2">
    <location>
        <begin position="315"/>
        <end position="335"/>
    </location>
</feature>
<feature type="region of interest" description="Disordered" evidence="1">
    <location>
        <begin position="420"/>
        <end position="459"/>
    </location>
</feature>
<name>A0A7D9CXK1_DEKBR</name>
<feature type="chain" id="PRO_5028842700" evidence="3">
    <location>
        <begin position="23"/>
        <end position="459"/>
    </location>
</feature>
<reference evidence="5 6" key="1">
    <citation type="submission" date="2019-07" db="EMBL/GenBank/DDBJ databases">
        <authorList>
            <person name="Friedrich A."/>
            <person name="Schacherer J."/>
        </authorList>
    </citation>
    <scope>NUCLEOTIDE SEQUENCE [LARGE SCALE GENOMIC DNA]</scope>
</reference>
<keyword evidence="2" id="KW-0472">Membrane</keyword>
<dbReference type="InterPro" id="IPR018827">
    <property type="entry name" value="YTP1_C"/>
</dbReference>
<feature type="transmembrane region" description="Helical" evidence="2">
    <location>
        <begin position="116"/>
        <end position="140"/>
    </location>
</feature>
<keyword evidence="3" id="KW-0732">Signal</keyword>
<dbReference type="Proteomes" id="UP000478008">
    <property type="component" value="Unassembled WGS sequence"/>
</dbReference>
<dbReference type="PANTHER" id="PTHR31685">
    <property type="entry name" value="INTEGRAL MEMBRANE PROTEIN (AFU_ORTHOLOGUE AFUA_6G12730)-RELATED"/>
    <property type="match status" value="1"/>
</dbReference>
<proteinExistence type="predicted"/>
<evidence type="ECO:0000313" key="6">
    <source>
        <dbReference type="Proteomes" id="UP000478008"/>
    </source>
</evidence>
<dbReference type="AlphaFoldDB" id="A0A7D9CXK1"/>
<gene>
    <name evidence="5" type="primary">YTP1</name>
    <name evidence="5" type="ORF">DEBR0S2_12904G</name>
</gene>
<feature type="transmembrane region" description="Helical" evidence="2">
    <location>
        <begin position="196"/>
        <end position="219"/>
    </location>
</feature>
<keyword evidence="6" id="KW-1185">Reference proteome</keyword>
<feature type="signal peptide" evidence="3">
    <location>
        <begin position="1"/>
        <end position="22"/>
    </location>
</feature>
<feature type="transmembrane region" description="Helical" evidence="2">
    <location>
        <begin position="347"/>
        <end position="365"/>
    </location>
</feature>
<evidence type="ECO:0000256" key="3">
    <source>
        <dbReference type="SAM" id="SignalP"/>
    </source>
</evidence>
<evidence type="ECO:0000256" key="2">
    <source>
        <dbReference type="SAM" id="Phobius"/>
    </source>
</evidence>
<dbReference type="Pfam" id="PF10355">
    <property type="entry name" value="Ytp1"/>
    <property type="match status" value="1"/>
</dbReference>
<feature type="compositionally biased region" description="Basic and acidic residues" evidence="1">
    <location>
        <begin position="433"/>
        <end position="447"/>
    </location>
</feature>
<sequence>MALFTKLRTAVVVMAIATVAYADSHAGMSMDDKSKDADERLATLRKGLQLKFVHWFISVAFLVVTPAFGACYALADRFRPAVGIQAVAGVYSIVEALVLRFPDPQGHENRTSRGTAWFLMLFYALVVVNGAVCEGASMAAKLRDSRIGRIASRLSPMSYKVMSVLLCECGFLKAGMNIIAMLGFCYNDHTGQCNAHGIMGMSFIAYGLFLATMVVIPWLRVNRHRYSQEMYDSAMITAWGIVNTFTEHRPWQPWSHHDYQHTSMGIIFWACGMLGMFLSRHHKRNFMPALTLIFTGYAMGQHSQHTVTSEKLHSFFGLVLMFGGASRIAEISFLLGDADSDPSGRILSFQYMPPLALVSAGILFMCANEEQVQLVIDMGADHAAYILIALSASCLVLLFFIAMLEFYLHLRGYSPESNQPYNTLGDGDDLESQESRDIQSGDPRDTEFQLDDLSSLDEH</sequence>
<dbReference type="EMBL" id="CABFWN010000002">
    <property type="protein sequence ID" value="VUG17653.1"/>
    <property type="molecule type" value="Genomic_DNA"/>
</dbReference>
<organism evidence="5 6">
    <name type="scientific">Dekkera bruxellensis</name>
    <name type="common">Brettanomyces custersii</name>
    <dbReference type="NCBI Taxonomy" id="5007"/>
    <lineage>
        <taxon>Eukaryota</taxon>
        <taxon>Fungi</taxon>
        <taxon>Dikarya</taxon>
        <taxon>Ascomycota</taxon>
        <taxon>Saccharomycotina</taxon>
        <taxon>Pichiomycetes</taxon>
        <taxon>Pichiales</taxon>
        <taxon>Pichiaceae</taxon>
        <taxon>Brettanomyces</taxon>
    </lineage>
</organism>